<dbReference type="PROSITE" id="PS51757">
    <property type="entry name" value="TH1"/>
    <property type="match status" value="1"/>
</dbReference>
<reference evidence="4" key="1">
    <citation type="submission" date="2022-08" db="EMBL/GenBank/DDBJ databases">
        <title>Novel sulfate-reducing endosymbionts in the free-living metamonad Anaeramoeba.</title>
        <authorList>
            <person name="Jerlstrom-Hultqvist J."/>
            <person name="Cepicka I."/>
            <person name="Gallot-Lavallee L."/>
            <person name="Salas-Leiva D."/>
            <person name="Curtis B.A."/>
            <person name="Zahonova K."/>
            <person name="Pipaliya S."/>
            <person name="Dacks J."/>
            <person name="Roger A.J."/>
        </authorList>
    </citation>
    <scope>NUCLEOTIDE SEQUENCE</scope>
    <source>
        <strain evidence="4">Schooner1</strain>
    </source>
</reference>
<dbReference type="InterPro" id="IPR010926">
    <property type="entry name" value="Myosin_TH1"/>
</dbReference>
<sequence>MSTLSKQEKEIKSIFSGNKERRRSSEMKRFEGNYLGIEKKKNVSKMLQKNNDNTVIFCDHIHKINKRNKSQERTLLITDENLYNLHPSSSNLLRKIEMKNILCIKLSPFQDNFFILNVQNENEYLLSSPRKSEIVCCLIGAIKAKTKKDLVLKFDDTHIFNLSQNNQKEIVFKDLKEGVETQIYNVPKKKKK</sequence>
<keyword evidence="6" id="KW-1185">Reference proteome</keyword>
<evidence type="ECO:0000313" key="6">
    <source>
        <dbReference type="Proteomes" id="UP001150062"/>
    </source>
</evidence>
<gene>
    <name evidence="3" type="ORF">M0812_13004</name>
    <name evidence="4" type="ORF">M0813_04852</name>
</gene>
<dbReference type="EMBL" id="JANTQA010000029">
    <property type="protein sequence ID" value="KAJ3441001.1"/>
    <property type="molecule type" value="Genomic_DNA"/>
</dbReference>
<feature type="region of interest" description="Disordered" evidence="1">
    <location>
        <begin position="1"/>
        <end position="24"/>
    </location>
</feature>
<dbReference type="GO" id="GO:0016459">
    <property type="term" value="C:myosin complex"/>
    <property type="evidence" value="ECO:0007669"/>
    <property type="project" value="InterPro"/>
</dbReference>
<name>A0AAV7ZG48_9EUKA</name>
<evidence type="ECO:0000256" key="1">
    <source>
        <dbReference type="SAM" id="MobiDB-lite"/>
    </source>
</evidence>
<evidence type="ECO:0000313" key="3">
    <source>
        <dbReference type="EMBL" id="KAJ3441001.1"/>
    </source>
</evidence>
<evidence type="ECO:0000313" key="5">
    <source>
        <dbReference type="Proteomes" id="UP001146793"/>
    </source>
</evidence>
<feature type="domain" description="TH1" evidence="2">
    <location>
        <begin position="19"/>
        <end position="192"/>
    </location>
</feature>
<dbReference type="PANTHER" id="PTHR34969">
    <property type="entry name" value="OS01G0621700 PROTEIN"/>
    <property type="match status" value="1"/>
</dbReference>
<dbReference type="Pfam" id="PF06017">
    <property type="entry name" value="Myosin_TH1"/>
    <property type="match status" value="1"/>
</dbReference>
<dbReference type="EMBL" id="JAOAOG010000292">
    <property type="protein sequence ID" value="KAJ6232331.1"/>
    <property type="molecule type" value="Genomic_DNA"/>
</dbReference>
<dbReference type="PANTHER" id="PTHR34969:SF1">
    <property type="entry name" value="TH1 DOMAIN-CONTAINING PROTEIN"/>
    <property type="match status" value="1"/>
</dbReference>
<evidence type="ECO:0000313" key="4">
    <source>
        <dbReference type="EMBL" id="KAJ6232331.1"/>
    </source>
</evidence>
<comment type="caution">
    <text evidence="3">The sequence shown here is derived from an EMBL/GenBank/DDBJ whole genome shotgun (WGS) entry which is preliminary data.</text>
</comment>
<evidence type="ECO:0000259" key="2">
    <source>
        <dbReference type="PROSITE" id="PS51757"/>
    </source>
</evidence>
<protein>
    <recommendedName>
        <fullName evidence="2">TH1 domain-containing protein</fullName>
    </recommendedName>
</protein>
<dbReference type="Proteomes" id="UP001146793">
    <property type="component" value="Unassembled WGS sequence"/>
</dbReference>
<feature type="compositionally biased region" description="Basic and acidic residues" evidence="1">
    <location>
        <begin position="1"/>
        <end position="12"/>
    </location>
</feature>
<proteinExistence type="predicted"/>
<reference evidence="3" key="2">
    <citation type="submission" date="2022-08" db="EMBL/GenBank/DDBJ databases">
        <title>Novel sulphate-reducing endosymbionts in the free-living metamonad Anaeramoeba.</title>
        <authorList>
            <person name="Jerlstrom-Hultqvist J."/>
            <person name="Cepicka I."/>
            <person name="Gallot-Lavallee L."/>
            <person name="Salas-Leiva D."/>
            <person name="Curtis B.A."/>
            <person name="Zahonova K."/>
            <person name="Pipaliya S."/>
            <person name="Dacks J."/>
            <person name="Roger A.J."/>
        </authorList>
    </citation>
    <scope>NUCLEOTIDE SEQUENCE</scope>
    <source>
        <strain evidence="3">Busselton2</strain>
    </source>
</reference>
<dbReference type="AlphaFoldDB" id="A0AAV7ZG48"/>
<dbReference type="Proteomes" id="UP001150062">
    <property type="component" value="Unassembled WGS sequence"/>
</dbReference>
<dbReference type="GO" id="GO:0003774">
    <property type="term" value="F:cytoskeletal motor activity"/>
    <property type="evidence" value="ECO:0007669"/>
    <property type="project" value="InterPro"/>
</dbReference>
<accession>A0AAV7ZG48</accession>
<organism evidence="3 5">
    <name type="scientific">Anaeramoeba flamelloides</name>
    <dbReference type="NCBI Taxonomy" id="1746091"/>
    <lineage>
        <taxon>Eukaryota</taxon>
        <taxon>Metamonada</taxon>
        <taxon>Anaeramoebidae</taxon>
        <taxon>Anaeramoeba</taxon>
    </lineage>
</organism>